<dbReference type="EMBL" id="JAWDGP010007325">
    <property type="protein sequence ID" value="KAK3725776.1"/>
    <property type="molecule type" value="Genomic_DNA"/>
</dbReference>
<comment type="caution">
    <text evidence="1">The sequence shown here is derived from an EMBL/GenBank/DDBJ whole genome shotgun (WGS) entry which is preliminary data.</text>
</comment>
<dbReference type="AlphaFoldDB" id="A0AAE0XZ95"/>
<organism evidence="1 2">
    <name type="scientific">Elysia crispata</name>
    <name type="common">lettuce slug</name>
    <dbReference type="NCBI Taxonomy" id="231223"/>
    <lineage>
        <taxon>Eukaryota</taxon>
        <taxon>Metazoa</taxon>
        <taxon>Spiralia</taxon>
        <taxon>Lophotrochozoa</taxon>
        <taxon>Mollusca</taxon>
        <taxon>Gastropoda</taxon>
        <taxon>Heterobranchia</taxon>
        <taxon>Euthyneura</taxon>
        <taxon>Panpulmonata</taxon>
        <taxon>Sacoglossa</taxon>
        <taxon>Placobranchoidea</taxon>
        <taxon>Plakobranchidae</taxon>
        <taxon>Elysia</taxon>
    </lineage>
</organism>
<sequence length="79" mass="9029">MRKPSHSAYRVSVTFDWSGKPRISGENPTVRGNPNIHRTEANLREEMWCSGSAGENVRMRYLGMGFEAFPHNDMARNEC</sequence>
<dbReference type="Proteomes" id="UP001283361">
    <property type="component" value="Unassembled WGS sequence"/>
</dbReference>
<proteinExistence type="predicted"/>
<accession>A0AAE0XZ95</accession>
<gene>
    <name evidence="1" type="ORF">RRG08_030006</name>
</gene>
<evidence type="ECO:0000313" key="1">
    <source>
        <dbReference type="EMBL" id="KAK3725776.1"/>
    </source>
</evidence>
<protein>
    <submittedName>
        <fullName evidence="1">Uncharacterized protein</fullName>
    </submittedName>
</protein>
<keyword evidence="2" id="KW-1185">Reference proteome</keyword>
<reference evidence="1" key="1">
    <citation type="journal article" date="2023" name="G3 (Bethesda)">
        <title>A reference genome for the long-term kleptoplast-retaining sea slug Elysia crispata morphotype clarki.</title>
        <authorList>
            <person name="Eastman K.E."/>
            <person name="Pendleton A.L."/>
            <person name="Shaikh M.A."/>
            <person name="Suttiyut T."/>
            <person name="Ogas R."/>
            <person name="Tomko P."/>
            <person name="Gavelis G."/>
            <person name="Widhalm J.R."/>
            <person name="Wisecaver J.H."/>
        </authorList>
    </citation>
    <scope>NUCLEOTIDE SEQUENCE</scope>
    <source>
        <strain evidence="1">ECLA1</strain>
    </source>
</reference>
<evidence type="ECO:0000313" key="2">
    <source>
        <dbReference type="Proteomes" id="UP001283361"/>
    </source>
</evidence>
<name>A0AAE0XZ95_9GAST</name>